<feature type="domain" description="Metallo-beta-lactamase" evidence="5">
    <location>
        <begin position="50"/>
        <end position="269"/>
    </location>
</feature>
<dbReference type="PANTHER" id="PTHR42978:SF5">
    <property type="entry name" value="METALLO-BETA-LACTAMASE DOMAIN-CONTAINING PROTEIN"/>
    <property type="match status" value="1"/>
</dbReference>
<dbReference type="SMART" id="SM00849">
    <property type="entry name" value="Lactamase_B"/>
    <property type="match status" value="1"/>
</dbReference>
<dbReference type="VEuPathDB" id="FungiDB:ASPGLDRAFT_163135"/>
<evidence type="ECO:0000313" key="6">
    <source>
        <dbReference type="EMBL" id="OJJ88611.1"/>
    </source>
</evidence>
<dbReference type="EMBL" id="KV878889">
    <property type="protein sequence ID" value="OJJ88611.1"/>
    <property type="molecule type" value="Genomic_DNA"/>
</dbReference>
<dbReference type="Proteomes" id="UP000184300">
    <property type="component" value="Unassembled WGS sequence"/>
</dbReference>
<dbReference type="InterPro" id="IPR051013">
    <property type="entry name" value="MBL_superfamily_lactonases"/>
</dbReference>
<proteinExistence type="inferred from homology"/>
<evidence type="ECO:0000313" key="7">
    <source>
        <dbReference type="Proteomes" id="UP000184300"/>
    </source>
</evidence>
<dbReference type="Pfam" id="PF00753">
    <property type="entry name" value="Lactamase_B"/>
    <property type="match status" value="1"/>
</dbReference>
<dbReference type="Gene3D" id="3.60.15.10">
    <property type="entry name" value="Ribonuclease Z/Hydroxyacylglutathione hydrolase-like"/>
    <property type="match status" value="1"/>
</dbReference>
<dbReference type="InterPro" id="IPR036866">
    <property type="entry name" value="RibonucZ/Hydroxyglut_hydro"/>
</dbReference>
<dbReference type="CDD" id="cd07730">
    <property type="entry name" value="metallo-hydrolase-like_MBL-fold"/>
    <property type="match status" value="1"/>
</dbReference>
<evidence type="ECO:0000256" key="2">
    <source>
        <dbReference type="ARBA" id="ARBA00022723"/>
    </source>
</evidence>
<dbReference type="RefSeq" id="XP_022405287.1">
    <property type="nucleotide sequence ID" value="XM_022542530.1"/>
</dbReference>
<evidence type="ECO:0000256" key="1">
    <source>
        <dbReference type="ARBA" id="ARBA00007749"/>
    </source>
</evidence>
<sequence>MASPNTSTINIPPSPTKVQVSIIDTTLDAQFPTAPLMGPPIAGFETFQLIGYAFLVTHKDPATGKERRIVFDLGSPKDPERDFPPSTNRIIKNFGGYVNIEKNVSEILVEGGVELGSVEAVVWSHAHFDHVGRPSLFPASTSLLVGPGVKTSYFPGYPVNQASPVLSREFEGREVQELDFSTRGLEIGTLKAIDYFGDGSFYLLSAPGHAIGHVNALARTTEDSFIYFAGDSFHHVSELRPHDGNSASLPSSLKLPGFSCPCSTFHTVHPLNDRSKIPDHYHKHYDQVPNDPNKVPFHTISETKSGETMAVDLNAARATVEAVQKFDSDPRVFVIAAHDTTLYDILEYFPKSANDWRERGWKGKGYWLFLRDLGRAVEVAGG</sequence>
<keyword evidence="2" id="KW-0479">Metal-binding</keyword>
<evidence type="ECO:0000259" key="5">
    <source>
        <dbReference type="SMART" id="SM00849"/>
    </source>
</evidence>
<accession>A0A1L9VXH4</accession>
<name>A0A1L9VXH4_ASPGL</name>
<gene>
    <name evidence="6" type="ORF">ASPGLDRAFT_163135</name>
</gene>
<dbReference type="GO" id="GO:0046872">
    <property type="term" value="F:metal ion binding"/>
    <property type="evidence" value="ECO:0007669"/>
    <property type="project" value="UniProtKB-KW"/>
</dbReference>
<evidence type="ECO:0000256" key="3">
    <source>
        <dbReference type="ARBA" id="ARBA00022801"/>
    </source>
</evidence>
<dbReference type="PANTHER" id="PTHR42978">
    <property type="entry name" value="QUORUM-QUENCHING LACTONASE YTNP-RELATED-RELATED"/>
    <property type="match status" value="1"/>
</dbReference>
<dbReference type="STRING" id="1160497.A0A1L9VXH4"/>
<keyword evidence="7" id="KW-1185">Reference proteome</keyword>
<dbReference type="AlphaFoldDB" id="A0A1L9VXH4"/>
<keyword evidence="3" id="KW-0378">Hydrolase</keyword>
<dbReference type="OrthoDB" id="10250730at2759"/>
<reference evidence="7" key="1">
    <citation type="journal article" date="2017" name="Genome Biol.">
        <title>Comparative genomics reveals high biological diversity and specific adaptations in the industrially and medically important fungal genus Aspergillus.</title>
        <authorList>
            <person name="de Vries R.P."/>
            <person name="Riley R."/>
            <person name="Wiebenga A."/>
            <person name="Aguilar-Osorio G."/>
            <person name="Amillis S."/>
            <person name="Uchima C.A."/>
            <person name="Anderluh G."/>
            <person name="Asadollahi M."/>
            <person name="Askin M."/>
            <person name="Barry K."/>
            <person name="Battaglia E."/>
            <person name="Bayram O."/>
            <person name="Benocci T."/>
            <person name="Braus-Stromeyer S.A."/>
            <person name="Caldana C."/>
            <person name="Canovas D."/>
            <person name="Cerqueira G.C."/>
            <person name="Chen F."/>
            <person name="Chen W."/>
            <person name="Choi C."/>
            <person name="Clum A."/>
            <person name="Dos Santos R.A."/>
            <person name="Damasio A.R."/>
            <person name="Diallinas G."/>
            <person name="Emri T."/>
            <person name="Fekete E."/>
            <person name="Flipphi M."/>
            <person name="Freyberg S."/>
            <person name="Gallo A."/>
            <person name="Gournas C."/>
            <person name="Habgood R."/>
            <person name="Hainaut M."/>
            <person name="Harispe M.L."/>
            <person name="Henrissat B."/>
            <person name="Hilden K.S."/>
            <person name="Hope R."/>
            <person name="Hossain A."/>
            <person name="Karabika E."/>
            <person name="Karaffa L."/>
            <person name="Karanyi Z."/>
            <person name="Krasevec N."/>
            <person name="Kuo A."/>
            <person name="Kusch H."/>
            <person name="LaButti K."/>
            <person name="Lagendijk E.L."/>
            <person name="Lapidus A."/>
            <person name="Levasseur A."/>
            <person name="Lindquist E."/>
            <person name="Lipzen A."/>
            <person name="Logrieco A.F."/>
            <person name="MacCabe A."/>
            <person name="Maekelae M.R."/>
            <person name="Malavazi I."/>
            <person name="Melin P."/>
            <person name="Meyer V."/>
            <person name="Mielnichuk N."/>
            <person name="Miskei M."/>
            <person name="Molnar A.P."/>
            <person name="Mule G."/>
            <person name="Ngan C.Y."/>
            <person name="Orejas M."/>
            <person name="Orosz E."/>
            <person name="Ouedraogo J.P."/>
            <person name="Overkamp K.M."/>
            <person name="Park H.-S."/>
            <person name="Perrone G."/>
            <person name="Piumi F."/>
            <person name="Punt P.J."/>
            <person name="Ram A.F."/>
            <person name="Ramon A."/>
            <person name="Rauscher S."/>
            <person name="Record E."/>
            <person name="Riano-Pachon D.M."/>
            <person name="Robert V."/>
            <person name="Roehrig J."/>
            <person name="Ruller R."/>
            <person name="Salamov A."/>
            <person name="Salih N.S."/>
            <person name="Samson R.A."/>
            <person name="Sandor E."/>
            <person name="Sanguinetti M."/>
            <person name="Schuetze T."/>
            <person name="Sepcic K."/>
            <person name="Shelest E."/>
            <person name="Sherlock G."/>
            <person name="Sophianopoulou V."/>
            <person name="Squina F.M."/>
            <person name="Sun H."/>
            <person name="Susca A."/>
            <person name="Todd R.B."/>
            <person name="Tsang A."/>
            <person name="Unkles S.E."/>
            <person name="van de Wiele N."/>
            <person name="van Rossen-Uffink D."/>
            <person name="Oliveira J.V."/>
            <person name="Vesth T.C."/>
            <person name="Visser J."/>
            <person name="Yu J.-H."/>
            <person name="Zhou M."/>
            <person name="Andersen M.R."/>
            <person name="Archer D.B."/>
            <person name="Baker S.E."/>
            <person name="Benoit I."/>
            <person name="Brakhage A.A."/>
            <person name="Braus G.H."/>
            <person name="Fischer R."/>
            <person name="Frisvad J.C."/>
            <person name="Goldman G.H."/>
            <person name="Houbraken J."/>
            <person name="Oakley B."/>
            <person name="Pocsi I."/>
            <person name="Scazzocchio C."/>
            <person name="Seiboth B."/>
            <person name="vanKuyk P.A."/>
            <person name="Wortman J."/>
            <person name="Dyer P.S."/>
            <person name="Grigoriev I.V."/>
        </authorList>
    </citation>
    <scope>NUCLEOTIDE SEQUENCE [LARGE SCALE GENOMIC DNA]</scope>
    <source>
        <strain evidence="7">CBS 516.65</strain>
    </source>
</reference>
<protein>
    <recommendedName>
        <fullName evidence="5">Metallo-beta-lactamase domain-containing protein</fullName>
    </recommendedName>
</protein>
<dbReference type="InterPro" id="IPR001279">
    <property type="entry name" value="Metallo-B-lactamas"/>
</dbReference>
<organism evidence="6 7">
    <name type="scientific">Aspergillus glaucus CBS 516.65</name>
    <dbReference type="NCBI Taxonomy" id="1160497"/>
    <lineage>
        <taxon>Eukaryota</taxon>
        <taxon>Fungi</taxon>
        <taxon>Dikarya</taxon>
        <taxon>Ascomycota</taxon>
        <taxon>Pezizomycotina</taxon>
        <taxon>Eurotiomycetes</taxon>
        <taxon>Eurotiomycetidae</taxon>
        <taxon>Eurotiales</taxon>
        <taxon>Aspergillaceae</taxon>
        <taxon>Aspergillus</taxon>
        <taxon>Aspergillus subgen. Aspergillus</taxon>
    </lineage>
</organism>
<comment type="similarity">
    <text evidence="1">Belongs to the metallo-beta-lactamase superfamily.</text>
</comment>
<keyword evidence="4" id="KW-0862">Zinc</keyword>
<dbReference type="SUPFAM" id="SSF56281">
    <property type="entry name" value="Metallo-hydrolase/oxidoreductase"/>
    <property type="match status" value="1"/>
</dbReference>
<evidence type="ECO:0000256" key="4">
    <source>
        <dbReference type="ARBA" id="ARBA00022833"/>
    </source>
</evidence>
<dbReference type="GeneID" id="34458791"/>
<dbReference type="GO" id="GO:0016787">
    <property type="term" value="F:hydrolase activity"/>
    <property type="evidence" value="ECO:0007669"/>
    <property type="project" value="UniProtKB-KW"/>
</dbReference>